<dbReference type="CDD" id="cd06578">
    <property type="entry name" value="HemD"/>
    <property type="match status" value="1"/>
</dbReference>
<comment type="similarity">
    <text evidence="2">Belongs to the uroporphyrinogen-III synthase family.</text>
</comment>
<keyword evidence="4" id="KW-0456">Lyase</keyword>
<comment type="pathway">
    <text evidence="1">Porphyrin-containing compound metabolism; protoporphyrin-IX biosynthesis; coproporphyrinogen-III from 5-aminolevulinate: step 3/4.</text>
</comment>
<gene>
    <name evidence="10" type="ORF">UFOPK2334_01076</name>
</gene>
<evidence type="ECO:0000256" key="1">
    <source>
        <dbReference type="ARBA" id="ARBA00004772"/>
    </source>
</evidence>
<evidence type="ECO:0000256" key="5">
    <source>
        <dbReference type="ARBA" id="ARBA00023244"/>
    </source>
</evidence>
<sequence length="246" mass="25919">MGSSLQDRSVVITRSITQNESLRRLLEARGARVVEVPLIAIAEPDDEGRERDEVLQRFEEFDWLVVTSPNGADCVAPFLVAAHAAGDAQRSPHIAAVGEATARTLGVAVTITAEPARAEVLAENFPQGTGTVLLVQGNLADDALADAMTAKGWTVTRVVAYRTVQLRPTKEMMLPAMSADVLLLASGSAATAWFDAFGTTTPPFVVAIGPSTAKVALALGIDVSDVAPEQTLESMIQAAERVVATL</sequence>
<protein>
    <recommendedName>
        <fullName evidence="3">uroporphyrinogen-III synthase</fullName>
        <ecNumber evidence="3">4.2.1.75</ecNumber>
    </recommendedName>
    <alternativeName>
        <fullName evidence="7">Hydroxymethylbilane hydrolyase [cyclizing]</fullName>
    </alternativeName>
    <alternativeName>
        <fullName evidence="6">Uroporphyrinogen-III cosynthase</fullName>
    </alternativeName>
</protein>
<evidence type="ECO:0000256" key="4">
    <source>
        <dbReference type="ARBA" id="ARBA00023239"/>
    </source>
</evidence>
<evidence type="ECO:0000256" key="7">
    <source>
        <dbReference type="ARBA" id="ARBA00032649"/>
    </source>
</evidence>
<dbReference type="GO" id="GO:0006780">
    <property type="term" value="P:uroporphyrinogen III biosynthetic process"/>
    <property type="evidence" value="ECO:0007669"/>
    <property type="project" value="InterPro"/>
</dbReference>
<keyword evidence="5" id="KW-0627">Porphyrin biosynthesis</keyword>
<dbReference type="EMBL" id="CAEZXA010000098">
    <property type="protein sequence ID" value="CAB4679582.1"/>
    <property type="molecule type" value="Genomic_DNA"/>
</dbReference>
<comment type="catalytic activity">
    <reaction evidence="8">
        <text>hydroxymethylbilane = uroporphyrinogen III + H2O</text>
        <dbReference type="Rhea" id="RHEA:18965"/>
        <dbReference type="ChEBI" id="CHEBI:15377"/>
        <dbReference type="ChEBI" id="CHEBI:57308"/>
        <dbReference type="ChEBI" id="CHEBI:57845"/>
        <dbReference type="EC" id="4.2.1.75"/>
    </reaction>
</comment>
<dbReference type="AlphaFoldDB" id="A0A6J6N0C1"/>
<evidence type="ECO:0000256" key="8">
    <source>
        <dbReference type="ARBA" id="ARBA00048617"/>
    </source>
</evidence>
<dbReference type="Gene3D" id="3.40.50.10090">
    <property type="match status" value="2"/>
</dbReference>
<evidence type="ECO:0000256" key="3">
    <source>
        <dbReference type="ARBA" id="ARBA00013109"/>
    </source>
</evidence>
<reference evidence="10" key="1">
    <citation type="submission" date="2020-05" db="EMBL/GenBank/DDBJ databases">
        <authorList>
            <person name="Chiriac C."/>
            <person name="Salcher M."/>
            <person name="Ghai R."/>
            <person name="Kavagutti S V."/>
        </authorList>
    </citation>
    <scope>NUCLEOTIDE SEQUENCE</scope>
</reference>
<dbReference type="EC" id="4.2.1.75" evidence="3"/>
<dbReference type="Pfam" id="PF02602">
    <property type="entry name" value="HEM4"/>
    <property type="match status" value="1"/>
</dbReference>
<dbReference type="PANTHER" id="PTHR38042">
    <property type="entry name" value="UROPORPHYRINOGEN-III SYNTHASE, CHLOROPLASTIC"/>
    <property type="match status" value="1"/>
</dbReference>
<organism evidence="10">
    <name type="scientific">freshwater metagenome</name>
    <dbReference type="NCBI Taxonomy" id="449393"/>
    <lineage>
        <taxon>unclassified sequences</taxon>
        <taxon>metagenomes</taxon>
        <taxon>ecological metagenomes</taxon>
    </lineage>
</organism>
<evidence type="ECO:0000259" key="9">
    <source>
        <dbReference type="Pfam" id="PF02602"/>
    </source>
</evidence>
<evidence type="ECO:0000313" key="10">
    <source>
        <dbReference type="EMBL" id="CAB4679582.1"/>
    </source>
</evidence>
<dbReference type="InterPro" id="IPR003754">
    <property type="entry name" value="4pyrrol_synth_uPrphyn_synth"/>
</dbReference>
<dbReference type="InterPro" id="IPR039793">
    <property type="entry name" value="UROS/Hem4"/>
</dbReference>
<evidence type="ECO:0000256" key="6">
    <source>
        <dbReference type="ARBA" id="ARBA00031702"/>
    </source>
</evidence>
<feature type="domain" description="Tetrapyrrole biosynthesis uroporphyrinogen III synthase" evidence="9">
    <location>
        <begin position="21"/>
        <end position="237"/>
    </location>
</feature>
<dbReference type="InterPro" id="IPR036108">
    <property type="entry name" value="4pyrrol_syn_uPrphyn_synt_sf"/>
</dbReference>
<dbReference type="SUPFAM" id="SSF69618">
    <property type="entry name" value="HemD-like"/>
    <property type="match status" value="1"/>
</dbReference>
<dbReference type="PANTHER" id="PTHR38042:SF1">
    <property type="entry name" value="UROPORPHYRINOGEN-III SYNTHASE, CHLOROPLASTIC"/>
    <property type="match status" value="1"/>
</dbReference>
<evidence type="ECO:0000256" key="2">
    <source>
        <dbReference type="ARBA" id="ARBA00008133"/>
    </source>
</evidence>
<proteinExistence type="inferred from homology"/>
<dbReference type="GO" id="GO:0004852">
    <property type="term" value="F:uroporphyrinogen-III synthase activity"/>
    <property type="evidence" value="ECO:0007669"/>
    <property type="project" value="UniProtKB-EC"/>
</dbReference>
<name>A0A6J6N0C1_9ZZZZ</name>
<accession>A0A6J6N0C1</accession>